<feature type="domain" description="Glycosyl transferase family 1" evidence="1">
    <location>
        <begin position="170"/>
        <end position="333"/>
    </location>
</feature>
<dbReference type="PANTHER" id="PTHR12526">
    <property type="entry name" value="GLYCOSYLTRANSFERASE"/>
    <property type="match status" value="1"/>
</dbReference>
<dbReference type="SUPFAM" id="SSF53756">
    <property type="entry name" value="UDP-Glycosyltransferase/glycogen phosphorylase"/>
    <property type="match status" value="1"/>
</dbReference>
<protein>
    <submittedName>
        <fullName evidence="3">Glycosyltransferase involved in cell wall biosynthesis</fullName>
    </submittedName>
</protein>
<evidence type="ECO:0000313" key="4">
    <source>
        <dbReference type="Proteomes" id="UP000294614"/>
    </source>
</evidence>
<dbReference type="InterPro" id="IPR001296">
    <property type="entry name" value="Glyco_trans_1"/>
</dbReference>
<keyword evidence="3" id="KW-0808">Transferase</keyword>
<dbReference type="Proteomes" id="UP000294614">
    <property type="component" value="Unassembled WGS sequence"/>
</dbReference>
<dbReference type="Pfam" id="PF00534">
    <property type="entry name" value="Glycos_transf_1"/>
    <property type="match status" value="1"/>
</dbReference>
<dbReference type="CDD" id="cd03801">
    <property type="entry name" value="GT4_PimA-like"/>
    <property type="match status" value="1"/>
</dbReference>
<dbReference type="GO" id="GO:0016757">
    <property type="term" value="F:glycosyltransferase activity"/>
    <property type="evidence" value="ECO:0007669"/>
    <property type="project" value="InterPro"/>
</dbReference>
<dbReference type="RefSeq" id="WP_132873625.1">
    <property type="nucleotide sequence ID" value="NZ_JAJUHT010000001.1"/>
</dbReference>
<dbReference type="AlphaFoldDB" id="A0A4R1K8S0"/>
<name>A0A4R1K8S0_9BACT</name>
<sequence>MKILHIDTGKEWRGGQRQVQFLHEGLLECGFESILVCNADGQFPKKGFPATVALKFKGEADISFISGLKAIIRKEKPDIIHTHDAHSLTPAVFAKLMTGGFKLINTRRVAFSINKGYFSRKKYNNSQVDRIAAISQAVKDALIGDGIPAAKISLVHSGVRFPKSINYRMRSELREKYGLQGRFVIGNVANISPMKGHQTLIDAFVKFRAEAEDAVLVLVGGGPQADEMKAYAQATPYADSIIFTGHTDDVYEHMALFDIFCMPSLSEGLCTSIIDAMFMMLPVIASDTGGIPELVKPGFNGILVPVKDAEALSESLNELYDDSEMLKKYSNNGFHTALKFSETAMVSAYIRLYEELCRRV</sequence>
<organism evidence="3 4">
    <name type="scientific">Seleniivibrio woodruffii</name>
    <dbReference type="NCBI Taxonomy" id="1078050"/>
    <lineage>
        <taxon>Bacteria</taxon>
        <taxon>Pseudomonadati</taxon>
        <taxon>Deferribacterota</taxon>
        <taxon>Deferribacteres</taxon>
        <taxon>Deferribacterales</taxon>
        <taxon>Geovibrionaceae</taxon>
        <taxon>Seleniivibrio</taxon>
    </lineage>
</organism>
<comment type="caution">
    <text evidence="3">The sequence shown here is derived from an EMBL/GenBank/DDBJ whole genome shotgun (WGS) entry which is preliminary data.</text>
</comment>
<gene>
    <name evidence="3" type="ORF">C8D98_1637</name>
</gene>
<keyword evidence="4" id="KW-1185">Reference proteome</keyword>
<evidence type="ECO:0000259" key="1">
    <source>
        <dbReference type="Pfam" id="PF00534"/>
    </source>
</evidence>
<dbReference type="Gene3D" id="3.40.50.2000">
    <property type="entry name" value="Glycogen Phosphorylase B"/>
    <property type="match status" value="2"/>
</dbReference>
<evidence type="ECO:0000259" key="2">
    <source>
        <dbReference type="Pfam" id="PF13439"/>
    </source>
</evidence>
<accession>A0A4R1K8S0</accession>
<dbReference type="PANTHER" id="PTHR12526:SF630">
    <property type="entry name" value="GLYCOSYLTRANSFERASE"/>
    <property type="match status" value="1"/>
</dbReference>
<dbReference type="OrthoDB" id="9775208at2"/>
<dbReference type="InterPro" id="IPR028098">
    <property type="entry name" value="Glyco_trans_4-like_N"/>
</dbReference>
<evidence type="ECO:0000313" key="3">
    <source>
        <dbReference type="EMBL" id="TCK60758.1"/>
    </source>
</evidence>
<dbReference type="EMBL" id="SMGG01000004">
    <property type="protein sequence ID" value="TCK60758.1"/>
    <property type="molecule type" value="Genomic_DNA"/>
</dbReference>
<reference evidence="3 4" key="1">
    <citation type="submission" date="2019-03" db="EMBL/GenBank/DDBJ databases">
        <title>Genomic Encyclopedia of Type Strains, Phase IV (KMG-IV): sequencing the most valuable type-strain genomes for metagenomic binning, comparative biology and taxonomic classification.</title>
        <authorList>
            <person name="Goeker M."/>
        </authorList>
    </citation>
    <scope>NUCLEOTIDE SEQUENCE [LARGE SCALE GENOMIC DNA]</scope>
    <source>
        <strain evidence="3 4">DSM 24984</strain>
    </source>
</reference>
<feature type="domain" description="Glycosyltransferase subfamily 4-like N-terminal" evidence="2">
    <location>
        <begin position="13"/>
        <end position="159"/>
    </location>
</feature>
<dbReference type="Pfam" id="PF13439">
    <property type="entry name" value="Glyco_transf_4"/>
    <property type="match status" value="1"/>
</dbReference>
<proteinExistence type="predicted"/>